<evidence type="ECO:0000256" key="1">
    <source>
        <dbReference type="ARBA" id="ARBA00004651"/>
    </source>
</evidence>
<evidence type="ECO:0000313" key="8">
    <source>
        <dbReference type="EMBL" id="GAA3956461.1"/>
    </source>
</evidence>
<name>A0ABP7NZ18_9SPHI</name>
<comment type="caution">
    <text evidence="8">The sequence shown here is derived from an EMBL/GenBank/DDBJ whole genome shotgun (WGS) entry which is preliminary data.</text>
</comment>
<evidence type="ECO:0008006" key="10">
    <source>
        <dbReference type="Google" id="ProtNLM"/>
    </source>
</evidence>
<evidence type="ECO:0000256" key="5">
    <source>
        <dbReference type="ARBA" id="ARBA00022989"/>
    </source>
</evidence>
<dbReference type="InterPro" id="IPR051907">
    <property type="entry name" value="DoxX-like_oxidoreductase"/>
</dbReference>
<feature type="transmembrane region" description="Helical" evidence="7">
    <location>
        <begin position="59"/>
        <end position="79"/>
    </location>
</feature>
<evidence type="ECO:0000256" key="6">
    <source>
        <dbReference type="ARBA" id="ARBA00023136"/>
    </source>
</evidence>
<keyword evidence="3" id="KW-1003">Cell membrane</keyword>
<accession>A0ABP7NZ18</accession>
<dbReference type="PANTHER" id="PTHR33452">
    <property type="entry name" value="OXIDOREDUCTASE CATD-RELATED"/>
    <property type="match status" value="1"/>
</dbReference>
<keyword evidence="5 7" id="KW-1133">Transmembrane helix</keyword>
<keyword evidence="4 7" id="KW-0812">Transmembrane</keyword>
<gene>
    <name evidence="8" type="ORF">GCM10022246_07990</name>
</gene>
<keyword evidence="6 7" id="KW-0472">Membrane</keyword>
<keyword evidence="9" id="KW-1185">Reference proteome</keyword>
<evidence type="ECO:0000256" key="2">
    <source>
        <dbReference type="ARBA" id="ARBA00006679"/>
    </source>
</evidence>
<sequence>MSLIKKIQDWGDSHHPAWLDFFRIALGIVLIWKGVAFWTNMEAFNTLMRGEQLGTAVSISILAHLIILLHIIGGLAIAIGTHTRTFCLLNIPILLVATFLVNLSGGIFRPYAEFWLSLSVLIGLFCFLIEGNGMFSVERISNTPQKSTSKS</sequence>
<comment type="subcellular location">
    <subcellularLocation>
        <location evidence="1">Cell membrane</location>
        <topology evidence="1">Multi-pass membrane protein</topology>
    </subcellularLocation>
</comment>
<protein>
    <recommendedName>
        <fullName evidence="10">DoxX family protein</fullName>
    </recommendedName>
</protein>
<dbReference type="InterPro" id="IPR032808">
    <property type="entry name" value="DoxX"/>
</dbReference>
<evidence type="ECO:0000256" key="7">
    <source>
        <dbReference type="SAM" id="Phobius"/>
    </source>
</evidence>
<comment type="similarity">
    <text evidence="2">Belongs to the DoxX family.</text>
</comment>
<evidence type="ECO:0000256" key="4">
    <source>
        <dbReference type="ARBA" id="ARBA00022692"/>
    </source>
</evidence>
<dbReference type="Pfam" id="PF07681">
    <property type="entry name" value="DoxX"/>
    <property type="match status" value="1"/>
</dbReference>
<proteinExistence type="inferred from homology"/>
<dbReference type="Proteomes" id="UP001501081">
    <property type="component" value="Unassembled WGS sequence"/>
</dbReference>
<feature type="transmembrane region" description="Helical" evidence="7">
    <location>
        <begin position="86"/>
        <end position="108"/>
    </location>
</feature>
<dbReference type="PANTHER" id="PTHR33452:SF1">
    <property type="entry name" value="INNER MEMBRANE PROTEIN YPHA-RELATED"/>
    <property type="match status" value="1"/>
</dbReference>
<dbReference type="RefSeq" id="WP_344765137.1">
    <property type="nucleotide sequence ID" value="NZ_BAABAK010000003.1"/>
</dbReference>
<feature type="transmembrane region" description="Helical" evidence="7">
    <location>
        <begin position="114"/>
        <end position="137"/>
    </location>
</feature>
<evidence type="ECO:0000313" key="9">
    <source>
        <dbReference type="Proteomes" id="UP001501081"/>
    </source>
</evidence>
<dbReference type="EMBL" id="BAABAK010000003">
    <property type="protein sequence ID" value="GAA3956461.1"/>
    <property type="molecule type" value="Genomic_DNA"/>
</dbReference>
<organism evidence="8 9">
    <name type="scientific">Pedobacter ginsengiterrae</name>
    <dbReference type="NCBI Taxonomy" id="871696"/>
    <lineage>
        <taxon>Bacteria</taxon>
        <taxon>Pseudomonadati</taxon>
        <taxon>Bacteroidota</taxon>
        <taxon>Sphingobacteriia</taxon>
        <taxon>Sphingobacteriales</taxon>
        <taxon>Sphingobacteriaceae</taxon>
        <taxon>Pedobacter</taxon>
    </lineage>
</organism>
<evidence type="ECO:0000256" key="3">
    <source>
        <dbReference type="ARBA" id="ARBA00022475"/>
    </source>
</evidence>
<reference evidence="9" key="1">
    <citation type="journal article" date="2019" name="Int. J. Syst. Evol. Microbiol.">
        <title>The Global Catalogue of Microorganisms (GCM) 10K type strain sequencing project: providing services to taxonomists for standard genome sequencing and annotation.</title>
        <authorList>
            <consortium name="The Broad Institute Genomics Platform"/>
            <consortium name="The Broad Institute Genome Sequencing Center for Infectious Disease"/>
            <person name="Wu L."/>
            <person name="Ma J."/>
        </authorList>
    </citation>
    <scope>NUCLEOTIDE SEQUENCE [LARGE SCALE GENOMIC DNA]</scope>
    <source>
        <strain evidence="9">JCM 17338</strain>
    </source>
</reference>
<feature type="transmembrane region" description="Helical" evidence="7">
    <location>
        <begin position="21"/>
        <end position="39"/>
    </location>
</feature>